<dbReference type="InterPro" id="IPR013103">
    <property type="entry name" value="RVT_2"/>
</dbReference>
<dbReference type="EMBL" id="AP019303">
    <property type="protein sequence ID" value="BBH07148.1"/>
    <property type="molecule type" value="Genomic_DNA"/>
</dbReference>
<sequence>KYPLARALLAAITDQELTCFSQAQKHAEWRAAMTEEINALLKNNTWTLVPSTPSQNTVGCKWVFRIKRTSDGRLERYKAFLLLRVFINNSVSTTLKPSALSYYCHLSGWSLRQLDIKNAFLHGLLKEDVYMAQPPGFVDPTRPNHVCKLHKALYGVKQAPRAWFHRISSFLLSFGFQHSQSDSSLFIFRHASYVIFLLLYVDDIVVTGNDSRFLHQFITALGLAFDIEDLGLRHFFLGLQVTTKSGGLHISQLKYAHDLLQRHDMLHCKPANTPLAAKVPLSDFDGVPLESPSAYREIIGSLQYLTLTRPNLSFAVHSVAQFMAAPRTSHLVAAKRILRYVKGKLDFGLSLSLQPSTGRLSAYSDANWVGCPDSRRYTSAYLIYLGSNLISWCSKKQPIVVRSSAKSEYRSLAHSCAETT</sequence>
<dbReference type="Pfam" id="PF07727">
    <property type="entry name" value="RVT_2"/>
    <property type="match status" value="1"/>
</dbReference>
<evidence type="ECO:0000259" key="1">
    <source>
        <dbReference type="Pfam" id="PF07727"/>
    </source>
</evidence>
<proteinExistence type="predicted"/>
<dbReference type="PANTHER" id="PTHR11439:SF455">
    <property type="entry name" value="RLK (RECEPTOR-LIKE PROTEIN KINASE) 8, PUTATIVE-RELATED"/>
    <property type="match status" value="1"/>
</dbReference>
<accession>A0A4Y1RTE0</accession>
<gene>
    <name evidence="2" type="ORF">Prudu_019002</name>
</gene>
<feature type="non-terminal residue" evidence="2">
    <location>
        <position position="1"/>
    </location>
</feature>
<dbReference type="PANTHER" id="PTHR11439">
    <property type="entry name" value="GAG-POL-RELATED RETROTRANSPOSON"/>
    <property type="match status" value="1"/>
</dbReference>
<protein>
    <submittedName>
        <fullName evidence="2">Transposable element protein</fullName>
    </submittedName>
</protein>
<organism evidence="2">
    <name type="scientific">Prunus dulcis</name>
    <name type="common">Almond</name>
    <name type="synonym">Amygdalus dulcis</name>
    <dbReference type="NCBI Taxonomy" id="3755"/>
    <lineage>
        <taxon>Eukaryota</taxon>
        <taxon>Viridiplantae</taxon>
        <taxon>Streptophyta</taxon>
        <taxon>Embryophyta</taxon>
        <taxon>Tracheophyta</taxon>
        <taxon>Spermatophyta</taxon>
        <taxon>Magnoliopsida</taxon>
        <taxon>eudicotyledons</taxon>
        <taxon>Gunneridae</taxon>
        <taxon>Pentapetalae</taxon>
        <taxon>rosids</taxon>
        <taxon>fabids</taxon>
        <taxon>Rosales</taxon>
        <taxon>Rosaceae</taxon>
        <taxon>Amygdaloideae</taxon>
        <taxon>Amygdaleae</taxon>
        <taxon>Prunus</taxon>
    </lineage>
</organism>
<dbReference type="AlphaFoldDB" id="A0A4Y1RTE0"/>
<name>A0A4Y1RTE0_PRUDU</name>
<dbReference type="SUPFAM" id="SSF56672">
    <property type="entry name" value="DNA/RNA polymerases"/>
    <property type="match status" value="1"/>
</dbReference>
<dbReference type="InterPro" id="IPR043502">
    <property type="entry name" value="DNA/RNA_pol_sf"/>
</dbReference>
<feature type="domain" description="Reverse transcriptase Ty1/copia-type" evidence="1">
    <location>
        <begin position="43"/>
        <end position="276"/>
    </location>
</feature>
<dbReference type="CDD" id="cd09272">
    <property type="entry name" value="RNase_HI_RT_Ty1"/>
    <property type="match status" value="1"/>
</dbReference>
<reference evidence="2" key="1">
    <citation type="journal article" date="2019" name="Science">
        <title>Mutation of a bHLH transcription factor allowed almond domestication.</title>
        <authorList>
            <person name="Sanchez-Perez R."/>
            <person name="Pavan S."/>
            <person name="Mazzeo R."/>
            <person name="Moldovan C."/>
            <person name="Aiese Cigliano R."/>
            <person name="Del Cueto J."/>
            <person name="Ricciardi F."/>
            <person name="Lotti C."/>
            <person name="Ricciardi L."/>
            <person name="Dicenta F."/>
            <person name="Lopez-Marques R.L."/>
            <person name="Lindberg Moller B."/>
        </authorList>
    </citation>
    <scope>NUCLEOTIDE SEQUENCE</scope>
</reference>
<evidence type="ECO:0000313" key="2">
    <source>
        <dbReference type="EMBL" id="BBH07148.1"/>
    </source>
</evidence>